<organism evidence="1 2">
    <name type="scientific">Kangiella profundi</name>
    <dbReference type="NCBI Taxonomy" id="1561924"/>
    <lineage>
        <taxon>Bacteria</taxon>
        <taxon>Pseudomonadati</taxon>
        <taxon>Pseudomonadota</taxon>
        <taxon>Gammaproteobacteria</taxon>
        <taxon>Kangiellales</taxon>
        <taxon>Kangiellaceae</taxon>
        <taxon>Kangiella</taxon>
    </lineage>
</organism>
<protein>
    <submittedName>
        <fullName evidence="1">Uncharacterized protein</fullName>
    </submittedName>
</protein>
<evidence type="ECO:0000313" key="1">
    <source>
        <dbReference type="EMBL" id="AUD78620.1"/>
    </source>
</evidence>
<dbReference type="KEGG" id="kpd:CW740_04875"/>
<accession>A0A2K9A7B6</accession>
<dbReference type="RefSeq" id="WP_106646482.1">
    <property type="nucleotide sequence ID" value="NZ_BMGO01000002.1"/>
</dbReference>
<evidence type="ECO:0000313" key="2">
    <source>
        <dbReference type="Proteomes" id="UP000232693"/>
    </source>
</evidence>
<sequence>MSNKSKSIFISTAALIIVLLSIGQLLANPPKESAIQASYVLKEDGKSPQMVTIWKSSEFLAIAFNTQQVVGVWQNWSTSNPTFYQVYPEDGFRIEFSRMESQQQAILMEQLKELVGQSRLLERKTFEGTVTKQLHLSTVEEGVEVAKALQAWTNFATYDYADIGDNEAIPELAALIHQGFVPNF</sequence>
<proteinExistence type="predicted"/>
<dbReference type="AlphaFoldDB" id="A0A2K9A7B6"/>
<dbReference type="OrthoDB" id="6195703at2"/>
<keyword evidence="2" id="KW-1185">Reference proteome</keyword>
<dbReference type="EMBL" id="CP025120">
    <property type="protein sequence ID" value="AUD78620.1"/>
    <property type="molecule type" value="Genomic_DNA"/>
</dbReference>
<gene>
    <name evidence="1" type="ORF">CW740_04875</name>
</gene>
<dbReference type="Proteomes" id="UP000232693">
    <property type="component" value="Chromosome"/>
</dbReference>
<name>A0A2K9A7B6_9GAMM</name>
<reference evidence="1 2" key="1">
    <citation type="submission" date="2017-12" db="EMBL/GenBank/DDBJ databases">
        <title>Kangiella profundi FT102 completed genome.</title>
        <authorList>
            <person name="Xu J."/>
            <person name="Wang J."/>
            <person name="Lu Y."/>
        </authorList>
    </citation>
    <scope>NUCLEOTIDE SEQUENCE [LARGE SCALE GENOMIC DNA]</scope>
    <source>
        <strain evidence="1 2">FT102</strain>
    </source>
</reference>